<dbReference type="EMBL" id="KJ802832">
    <property type="protein sequence ID" value="AIB07022.1"/>
    <property type="molecule type" value="Genomic_DNA"/>
</dbReference>
<evidence type="ECO:0000313" key="2">
    <source>
        <dbReference type="Proteomes" id="UP000026985"/>
    </source>
</evidence>
<gene>
    <name evidence="1" type="ORF">9NA_019</name>
</gene>
<protein>
    <submittedName>
        <fullName evidence="1">Uncharacterized protein</fullName>
    </submittedName>
</protein>
<accession>A0A060D5P2</accession>
<name>A0A060D5P2_9CAUD</name>
<organism evidence="1 2">
    <name type="scientific">Salmonella phage 9NA</name>
    <dbReference type="NCBI Taxonomy" id="1113547"/>
    <lineage>
        <taxon>Viruses</taxon>
        <taxon>Duplodnaviria</taxon>
        <taxon>Heunggongvirae</taxon>
        <taxon>Uroviricota</taxon>
        <taxon>Caudoviricetes</taxon>
        <taxon>Nonanavirus</taxon>
        <taxon>Nonanavirus nv9NA</taxon>
    </lineage>
</organism>
<keyword evidence="2" id="KW-1185">Reference proteome</keyword>
<dbReference type="KEGG" id="vg:22110877"/>
<dbReference type="OrthoDB" id="33814at10239"/>
<dbReference type="Proteomes" id="UP000026985">
    <property type="component" value="Segment"/>
</dbReference>
<evidence type="ECO:0000313" key="1">
    <source>
        <dbReference type="EMBL" id="AIB07022.1"/>
    </source>
</evidence>
<dbReference type="RefSeq" id="YP_009101189.1">
    <property type="nucleotide sequence ID" value="NC_025443.1"/>
</dbReference>
<proteinExistence type="predicted"/>
<reference evidence="1 2" key="1">
    <citation type="submission" date="2014-07" db="EMBL/GenBank/DDBJ databases">
        <title>The genome sequence of Salmonella phage 9NA shows that it represents an unstudied type of tailed phage.</title>
        <authorList>
            <person name="Casjens S.R."/>
            <person name="Leavitt J.C."/>
            <person name="Hatfull G.F."/>
            <person name="Hendrix R.W."/>
        </authorList>
    </citation>
    <scope>NUCLEOTIDE SEQUENCE [LARGE SCALE GENOMIC DNA]</scope>
</reference>
<sequence length="75" mass="8575">MKHIEWLESMHTLHGAIEILYVVDGYQIQRTYDDVEIGVPIKADTLAQCIDAAIEKCWEPLTSRNVNNYSIGEQP</sequence>